<proteinExistence type="predicted"/>
<evidence type="ECO:0000256" key="1">
    <source>
        <dbReference type="SAM" id="MobiDB-lite"/>
    </source>
</evidence>
<evidence type="ECO:0000313" key="2">
    <source>
        <dbReference type="EMBL" id="KAK3788388.1"/>
    </source>
</evidence>
<comment type="caution">
    <text evidence="2">The sequence shown here is derived from an EMBL/GenBank/DDBJ whole genome shotgun (WGS) entry which is preliminary data.</text>
</comment>
<gene>
    <name evidence="2" type="ORF">RRG08_025113</name>
</gene>
<accession>A0AAE1AIQ2</accession>
<sequence length="151" mass="16754">MNLLPIKCPFQCPCGDMCMVNWSAQIQLIRYESSVSACASCSPLPGLMASSGIPDIHTQVTSWETEKLRDELAVHYAVLNPRRAHLGVTLPINTPFFSRQPPPKLRRQPTTRSQSRQAHLPNVPPAQIADFDGHFGNTQNKGQCWTNTGTK</sequence>
<reference evidence="2" key="1">
    <citation type="journal article" date="2023" name="G3 (Bethesda)">
        <title>A reference genome for the long-term kleptoplast-retaining sea slug Elysia crispata morphotype clarki.</title>
        <authorList>
            <person name="Eastman K.E."/>
            <person name="Pendleton A.L."/>
            <person name="Shaikh M.A."/>
            <person name="Suttiyut T."/>
            <person name="Ogas R."/>
            <person name="Tomko P."/>
            <person name="Gavelis G."/>
            <person name="Widhalm J.R."/>
            <person name="Wisecaver J.H."/>
        </authorList>
    </citation>
    <scope>NUCLEOTIDE SEQUENCE</scope>
    <source>
        <strain evidence="2">ECLA1</strain>
    </source>
</reference>
<dbReference type="EMBL" id="JAWDGP010001769">
    <property type="protein sequence ID" value="KAK3788388.1"/>
    <property type="molecule type" value="Genomic_DNA"/>
</dbReference>
<organism evidence="2 3">
    <name type="scientific">Elysia crispata</name>
    <name type="common">lettuce slug</name>
    <dbReference type="NCBI Taxonomy" id="231223"/>
    <lineage>
        <taxon>Eukaryota</taxon>
        <taxon>Metazoa</taxon>
        <taxon>Spiralia</taxon>
        <taxon>Lophotrochozoa</taxon>
        <taxon>Mollusca</taxon>
        <taxon>Gastropoda</taxon>
        <taxon>Heterobranchia</taxon>
        <taxon>Euthyneura</taxon>
        <taxon>Panpulmonata</taxon>
        <taxon>Sacoglossa</taxon>
        <taxon>Placobranchoidea</taxon>
        <taxon>Plakobranchidae</taxon>
        <taxon>Elysia</taxon>
    </lineage>
</organism>
<feature type="region of interest" description="Disordered" evidence="1">
    <location>
        <begin position="97"/>
        <end position="127"/>
    </location>
</feature>
<protein>
    <submittedName>
        <fullName evidence="2">Uncharacterized protein</fullName>
    </submittedName>
</protein>
<dbReference type="Proteomes" id="UP001283361">
    <property type="component" value="Unassembled WGS sequence"/>
</dbReference>
<dbReference type="AlphaFoldDB" id="A0AAE1AIQ2"/>
<name>A0AAE1AIQ2_9GAST</name>
<evidence type="ECO:0000313" key="3">
    <source>
        <dbReference type="Proteomes" id="UP001283361"/>
    </source>
</evidence>
<keyword evidence="3" id="KW-1185">Reference proteome</keyword>
<feature type="region of interest" description="Disordered" evidence="1">
    <location>
        <begin position="132"/>
        <end position="151"/>
    </location>
</feature>
<feature type="compositionally biased region" description="Polar residues" evidence="1">
    <location>
        <begin position="136"/>
        <end position="151"/>
    </location>
</feature>